<proteinExistence type="predicted"/>
<sequence>MSPRSYSSQLYGYGLSCALDGLSTVDRRARRQKKLSELGLLTNGNNTFFEEATQTVAQSLGLPICIVGLMVQDEIHITSAVGICSLGVNDALVVSRRLQRNEAYCTMVVDSAMPLVVNDALAEPFFIQGELYQRYGIRSYLGTPLLTRDGVCLGTLAVLDFSSHDFTEQNVALLNMTARWCMGEIEHQAYLSANQDQLGHSSPNFGLNTIAIRRDDAFSSNGNNLNKLSRPGRSDHSPEAVKLQLVPHYLIRTQRDLTAVIGMASVVRDGVFGELNEKQKQYLEIIHQSGQRVSQAIEEIIELEQIKPDRQGLKIVNINLALLGEYWRDKMAIILGQNRLALNLSLESGLKYWPLDKIKIRQGVYYLLLSLLDEGVTDGTLRIHASAGQEYLHLAVWVDSPQGQGLPHVTLQDLLTEGEAHQAEVNIQLTLEHLALKLQGHNQESQGHYCQQILALTLSFYFIKSHQGQIALQGSADRGYCYWVQWPKISAPTAVNHSEYNLLPLILPLTQPSSQ</sequence>
<dbReference type="Pfam" id="PF01590">
    <property type="entry name" value="GAF"/>
    <property type="match status" value="1"/>
</dbReference>
<evidence type="ECO:0000313" key="6">
    <source>
        <dbReference type="Proteomes" id="UP000658720"/>
    </source>
</evidence>
<accession>A0ABR9VWI7</accession>
<organism evidence="5 6">
    <name type="scientific">Synechocystis salina LEGE 00031</name>
    <dbReference type="NCBI Taxonomy" id="1828736"/>
    <lineage>
        <taxon>Bacteria</taxon>
        <taxon>Bacillati</taxon>
        <taxon>Cyanobacteriota</taxon>
        <taxon>Cyanophyceae</taxon>
        <taxon>Synechococcales</taxon>
        <taxon>Merismopediaceae</taxon>
        <taxon>Synechocystis</taxon>
    </lineage>
</organism>
<name>A0ABR9VWI7_9SYNC</name>
<evidence type="ECO:0000313" key="5">
    <source>
        <dbReference type="EMBL" id="MBE9255725.1"/>
    </source>
</evidence>
<evidence type="ECO:0000259" key="3">
    <source>
        <dbReference type="SMART" id="SM00065"/>
    </source>
</evidence>
<dbReference type="Gene3D" id="3.30.450.40">
    <property type="match status" value="1"/>
</dbReference>
<feature type="domain" description="Signal transduction histidine kinase dimerisation/phosphoacceptor" evidence="4">
    <location>
        <begin position="241"/>
        <end position="309"/>
    </location>
</feature>
<dbReference type="Pfam" id="PF00512">
    <property type="entry name" value="HisKA"/>
    <property type="match status" value="1"/>
</dbReference>
<dbReference type="SMART" id="SM00065">
    <property type="entry name" value="GAF"/>
    <property type="match status" value="1"/>
</dbReference>
<dbReference type="EMBL" id="JADEVV010000084">
    <property type="protein sequence ID" value="MBE9255725.1"/>
    <property type="molecule type" value="Genomic_DNA"/>
</dbReference>
<dbReference type="InterPro" id="IPR036097">
    <property type="entry name" value="HisK_dim/P_sf"/>
</dbReference>
<evidence type="ECO:0000256" key="2">
    <source>
        <dbReference type="ARBA" id="ARBA00012438"/>
    </source>
</evidence>
<keyword evidence="6" id="KW-1185">Reference proteome</keyword>
<protein>
    <recommendedName>
        <fullName evidence="2">histidine kinase</fullName>
        <ecNumber evidence="2">2.7.13.3</ecNumber>
    </recommendedName>
</protein>
<dbReference type="RefSeq" id="WP_194021293.1">
    <property type="nucleotide sequence ID" value="NZ_JADEVV010000084.1"/>
</dbReference>
<dbReference type="InterPro" id="IPR003018">
    <property type="entry name" value="GAF"/>
</dbReference>
<dbReference type="SMART" id="SM00388">
    <property type="entry name" value="HisKA"/>
    <property type="match status" value="1"/>
</dbReference>
<gene>
    <name evidence="5" type="ORF">IQ217_18190</name>
</gene>
<comment type="caution">
    <text evidence="5">The sequence shown here is derived from an EMBL/GenBank/DDBJ whole genome shotgun (WGS) entry which is preliminary data.</text>
</comment>
<dbReference type="Gene3D" id="1.10.287.130">
    <property type="match status" value="1"/>
</dbReference>
<reference evidence="5 6" key="1">
    <citation type="submission" date="2020-10" db="EMBL/GenBank/DDBJ databases">
        <authorList>
            <person name="Castelo-Branco R."/>
            <person name="Eusebio N."/>
            <person name="Adriana R."/>
            <person name="Vieira A."/>
            <person name="Brugerolle De Fraissinette N."/>
            <person name="Rezende De Castro R."/>
            <person name="Schneider M.P."/>
            <person name="Vasconcelos V."/>
            <person name="Leao P.N."/>
        </authorList>
    </citation>
    <scope>NUCLEOTIDE SEQUENCE [LARGE SCALE GENOMIC DNA]</scope>
    <source>
        <strain evidence="5 6">LEGE 00031</strain>
    </source>
</reference>
<feature type="domain" description="GAF" evidence="3">
    <location>
        <begin position="44"/>
        <end position="195"/>
    </location>
</feature>
<evidence type="ECO:0000259" key="4">
    <source>
        <dbReference type="SMART" id="SM00388"/>
    </source>
</evidence>
<dbReference type="InterPro" id="IPR003661">
    <property type="entry name" value="HisK_dim/P_dom"/>
</dbReference>
<dbReference type="SUPFAM" id="SSF55781">
    <property type="entry name" value="GAF domain-like"/>
    <property type="match status" value="1"/>
</dbReference>
<dbReference type="InterPro" id="IPR029016">
    <property type="entry name" value="GAF-like_dom_sf"/>
</dbReference>
<dbReference type="SUPFAM" id="SSF47384">
    <property type="entry name" value="Homodimeric domain of signal transducing histidine kinase"/>
    <property type="match status" value="1"/>
</dbReference>
<evidence type="ECO:0000256" key="1">
    <source>
        <dbReference type="ARBA" id="ARBA00000085"/>
    </source>
</evidence>
<dbReference type="PANTHER" id="PTHR43102">
    <property type="entry name" value="SLR1143 PROTEIN"/>
    <property type="match status" value="1"/>
</dbReference>
<comment type="catalytic activity">
    <reaction evidence="1">
        <text>ATP + protein L-histidine = ADP + protein N-phospho-L-histidine.</text>
        <dbReference type="EC" id="2.7.13.3"/>
    </reaction>
</comment>
<dbReference type="EC" id="2.7.13.3" evidence="2"/>
<dbReference type="Proteomes" id="UP000658720">
    <property type="component" value="Unassembled WGS sequence"/>
</dbReference>
<dbReference type="PANTHER" id="PTHR43102:SF2">
    <property type="entry name" value="GAF DOMAIN-CONTAINING PROTEIN"/>
    <property type="match status" value="1"/>
</dbReference>